<dbReference type="Pfam" id="PF04542">
    <property type="entry name" value="Sigma70_r2"/>
    <property type="match status" value="1"/>
</dbReference>
<name>X0RN85_9ZZZZ</name>
<dbReference type="InterPro" id="IPR007627">
    <property type="entry name" value="RNA_pol_sigma70_r2"/>
</dbReference>
<evidence type="ECO:0000256" key="5">
    <source>
        <dbReference type="ARBA" id="ARBA00023163"/>
    </source>
</evidence>
<dbReference type="InterPro" id="IPR014284">
    <property type="entry name" value="RNA_pol_sigma-70_dom"/>
</dbReference>
<feature type="non-terminal residue" evidence="7">
    <location>
        <position position="160"/>
    </location>
</feature>
<protein>
    <recommendedName>
        <fullName evidence="6">RNA polymerase sigma-70 region 2 domain-containing protein</fullName>
    </recommendedName>
</protein>
<evidence type="ECO:0000256" key="4">
    <source>
        <dbReference type="ARBA" id="ARBA00023125"/>
    </source>
</evidence>
<dbReference type="EMBL" id="BARS01002624">
    <property type="protein sequence ID" value="GAF70284.1"/>
    <property type="molecule type" value="Genomic_DNA"/>
</dbReference>
<comment type="similarity">
    <text evidence="1">Belongs to the sigma-70 factor family. ECF subfamily.</text>
</comment>
<dbReference type="Gene3D" id="1.10.1740.10">
    <property type="match status" value="1"/>
</dbReference>
<comment type="caution">
    <text evidence="7">The sequence shown here is derived from an EMBL/GenBank/DDBJ whole genome shotgun (WGS) entry which is preliminary data.</text>
</comment>
<dbReference type="NCBIfam" id="TIGR02937">
    <property type="entry name" value="sigma70-ECF"/>
    <property type="match status" value="1"/>
</dbReference>
<dbReference type="InterPro" id="IPR036388">
    <property type="entry name" value="WH-like_DNA-bd_sf"/>
</dbReference>
<keyword evidence="5" id="KW-0804">Transcription</keyword>
<dbReference type="PANTHER" id="PTHR43133:SF8">
    <property type="entry name" value="RNA POLYMERASE SIGMA FACTOR HI_1459-RELATED"/>
    <property type="match status" value="1"/>
</dbReference>
<evidence type="ECO:0000313" key="7">
    <source>
        <dbReference type="EMBL" id="GAF70284.1"/>
    </source>
</evidence>
<evidence type="ECO:0000259" key="6">
    <source>
        <dbReference type="Pfam" id="PF04542"/>
    </source>
</evidence>
<organism evidence="7">
    <name type="scientific">marine sediment metagenome</name>
    <dbReference type="NCBI Taxonomy" id="412755"/>
    <lineage>
        <taxon>unclassified sequences</taxon>
        <taxon>metagenomes</taxon>
        <taxon>ecological metagenomes</taxon>
    </lineage>
</organism>
<proteinExistence type="inferred from homology"/>
<dbReference type="SUPFAM" id="SSF88946">
    <property type="entry name" value="Sigma2 domain of RNA polymerase sigma factors"/>
    <property type="match status" value="1"/>
</dbReference>
<dbReference type="AlphaFoldDB" id="X0RN85"/>
<dbReference type="InterPro" id="IPR039425">
    <property type="entry name" value="RNA_pol_sigma-70-like"/>
</dbReference>
<dbReference type="GO" id="GO:0003677">
    <property type="term" value="F:DNA binding"/>
    <property type="evidence" value="ECO:0007669"/>
    <property type="project" value="UniProtKB-KW"/>
</dbReference>
<evidence type="ECO:0000256" key="3">
    <source>
        <dbReference type="ARBA" id="ARBA00023082"/>
    </source>
</evidence>
<dbReference type="SUPFAM" id="SSF88659">
    <property type="entry name" value="Sigma3 and sigma4 domains of RNA polymerase sigma factors"/>
    <property type="match status" value="1"/>
</dbReference>
<keyword evidence="3" id="KW-0731">Sigma factor</keyword>
<dbReference type="PANTHER" id="PTHR43133">
    <property type="entry name" value="RNA POLYMERASE ECF-TYPE SIGMA FACTO"/>
    <property type="match status" value="1"/>
</dbReference>
<reference evidence="7" key="1">
    <citation type="journal article" date="2014" name="Front. Microbiol.">
        <title>High frequency of phylogenetically diverse reductive dehalogenase-homologous genes in deep subseafloor sedimentary metagenomes.</title>
        <authorList>
            <person name="Kawai M."/>
            <person name="Futagami T."/>
            <person name="Toyoda A."/>
            <person name="Takaki Y."/>
            <person name="Nishi S."/>
            <person name="Hori S."/>
            <person name="Arai W."/>
            <person name="Tsubouchi T."/>
            <person name="Morono Y."/>
            <person name="Uchiyama I."/>
            <person name="Ito T."/>
            <person name="Fujiyama A."/>
            <person name="Inagaki F."/>
            <person name="Takami H."/>
        </authorList>
    </citation>
    <scope>NUCLEOTIDE SEQUENCE</scope>
    <source>
        <strain evidence="7">Expedition CK06-06</strain>
    </source>
</reference>
<sequence>MALSEDLIRGELLVVRCKQGDATAMTELVEIWEQRLYYYIRRFELSEEESLDVLQDVWLRVLQRFRQLRSPAAFPAWLFKIARSIVISRVRRTTRFEAVCTDENLSRVPHDDSESDGFTGREIHESLGRLRVIHRECLVLHFIEGFHLREVSIILGIPVG</sequence>
<dbReference type="InterPro" id="IPR013325">
    <property type="entry name" value="RNA_pol_sigma_r2"/>
</dbReference>
<dbReference type="Gene3D" id="1.10.10.10">
    <property type="entry name" value="Winged helix-like DNA-binding domain superfamily/Winged helix DNA-binding domain"/>
    <property type="match status" value="1"/>
</dbReference>
<dbReference type="GO" id="GO:0006352">
    <property type="term" value="P:DNA-templated transcription initiation"/>
    <property type="evidence" value="ECO:0007669"/>
    <property type="project" value="InterPro"/>
</dbReference>
<evidence type="ECO:0000256" key="1">
    <source>
        <dbReference type="ARBA" id="ARBA00010641"/>
    </source>
</evidence>
<dbReference type="InterPro" id="IPR013324">
    <property type="entry name" value="RNA_pol_sigma_r3/r4-like"/>
</dbReference>
<gene>
    <name evidence="7" type="ORF">S01H1_05030</name>
</gene>
<keyword evidence="2" id="KW-0805">Transcription regulation</keyword>
<evidence type="ECO:0000256" key="2">
    <source>
        <dbReference type="ARBA" id="ARBA00023015"/>
    </source>
</evidence>
<dbReference type="GO" id="GO:0016987">
    <property type="term" value="F:sigma factor activity"/>
    <property type="evidence" value="ECO:0007669"/>
    <property type="project" value="UniProtKB-KW"/>
</dbReference>
<keyword evidence="4" id="KW-0238">DNA-binding</keyword>
<accession>X0RN85</accession>
<feature type="domain" description="RNA polymerase sigma-70 region 2" evidence="6">
    <location>
        <begin position="28"/>
        <end position="95"/>
    </location>
</feature>